<dbReference type="PANTHER" id="PTHR32063">
    <property type="match status" value="1"/>
</dbReference>
<feature type="transmembrane region" description="Helical" evidence="1">
    <location>
        <begin position="985"/>
        <end position="1009"/>
    </location>
</feature>
<reference evidence="2" key="1">
    <citation type="submission" date="2022-10" db="EMBL/GenBank/DDBJ databases">
        <authorList>
            <person name="Aires J."/>
            <person name="Mesa V."/>
        </authorList>
    </citation>
    <scope>NUCLEOTIDE SEQUENCE</scope>
    <source>
        <strain evidence="2">Clostridium neonatale JD116</strain>
    </source>
</reference>
<evidence type="ECO:0000313" key="3">
    <source>
        <dbReference type="Proteomes" id="UP001189143"/>
    </source>
</evidence>
<feature type="transmembrane region" description="Helical" evidence="1">
    <location>
        <begin position="429"/>
        <end position="449"/>
    </location>
</feature>
<dbReference type="Gene3D" id="3.30.2090.10">
    <property type="entry name" value="Multidrug efflux transporter AcrB TolC docking domain, DN and DC subdomains"/>
    <property type="match status" value="2"/>
</dbReference>
<keyword evidence="1" id="KW-0812">Transmembrane</keyword>
<keyword evidence="1" id="KW-0472">Membrane</keyword>
<dbReference type="EMBL" id="CAMTCP010000077">
    <property type="protein sequence ID" value="CAI3547330.1"/>
    <property type="molecule type" value="Genomic_DNA"/>
</dbReference>
<feature type="transmembrane region" description="Helical" evidence="1">
    <location>
        <begin position="331"/>
        <end position="350"/>
    </location>
</feature>
<dbReference type="Gene3D" id="3.30.70.1320">
    <property type="entry name" value="Multidrug efflux transporter AcrB pore domain like"/>
    <property type="match status" value="1"/>
</dbReference>
<keyword evidence="1" id="KW-1133">Transmembrane helix</keyword>
<comment type="caution">
    <text evidence="2">The sequence shown here is derived from an EMBL/GenBank/DDBJ whole genome shotgun (WGS) entry which is preliminary data.</text>
</comment>
<feature type="transmembrane region" description="Helical" evidence="1">
    <location>
        <begin position="12"/>
        <end position="30"/>
    </location>
</feature>
<dbReference type="RefSeq" id="WP_125149644.1">
    <property type="nucleotide sequence ID" value="NZ_CAKJVD010000034.1"/>
</dbReference>
<sequence length="1056" mass="113872">MSVTRTSVKRPLTIIMVFLVVMMFGGIGYMKMPANLMPDIEIPVVLVMTTWPGAGPEDIDDQISEPIEKSLSGISKVKTTVSQSSEGVSMVVAQFDYGTDVDEKLNDVRTKIDGVKMTLPDDVESPSILKMDMNAQAIAQIVVNGDGSTDDIMKYAEDTVQIKLESVDGITSADINGGEKTQINVTADPAVLSNYGVSLDTIKGLLSAANKSYPYGSITQGEDKIVIRGVDKIENIEDIRSIQVPVSGGETVNLDKICDVEYGVVEKTSVYRYNGQESLVMDIQKQQDSNTVQVMKNVNKIVEQLNSENPQYNLKIVNDTSEYISTSIKDVMNNLVLSAVIAFFVILLFLKSGRASFVVAVSIPTSIVGAIALLYFTGETLNMVTLSSLVIAVGMVVDNATVVIENIFKYRQNDALPLDEAAIQGTQTVSNAVLASTLTTVAIFLPILFTEGFTKIMFGSLAKTLIFALTLSLIVAITLVPSIFVKLSGGKNAAKMKEKESPIFDKVSEIYKKLITVSLKHKTVVVLISIGMFIGSIILGFSGAIGMDFMSTGDEGMLSISITLPEGLDLEPSDYYVSMAEEKIADIPEIETMVTSFGTGSGMSSLMSSGASINLDLVSSKERDRSTDEIEQEVIERLKVIPDCEINVSQSSSMSMGGSGEVQVDIKGPDLDVLEEIANQAKANVEKIPGFRNVETSLSDANQEAQFKIDKRKATLYGINTASVASTLRTAISGSDTSTVTIDGYDYNVNLKFKDSSIDSVDDIGQIKIKSATGQEFPLSAFADIKMSEGLKSVSRTDGDYSISITAKADGLDTNSASAKAVAAVNQVDMPRDYGIDVGGTAEMMNESMSGLVFSMIIALILVYMVMVAQFESFNKPFIIMFSIPFAFVGVVLALVISRTTLNVVGMLGAILLVGIVVNNGIVLIDYIGQLRESEFDGTLEELVAKGSAARLRPVLMTTMTTIVGMIPSALAFGEGGAMMQPLAIVIIGGLTVSTLVTLVLIPTLYLIFDRIENSFKKKIRKILKKDSNDSDYNGNNKLKINFKNIIKNGKEKLKK</sequence>
<evidence type="ECO:0000313" key="2">
    <source>
        <dbReference type="EMBL" id="CAI3547330.1"/>
    </source>
</evidence>
<dbReference type="GO" id="GO:0042910">
    <property type="term" value="F:xenobiotic transmembrane transporter activity"/>
    <property type="evidence" value="ECO:0007669"/>
    <property type="project" value="TreeGrafter"/>
</dbReference>
<protein>
    <submittedName>
        <fullName evidence="2">Multidrug efflux pump</fullName>
    </submittedName>
</protein>
<dbReference type="SUPFAM" id="SSF82714">
    <property type="entry name" value="Multidrug efflux transporter AcrB TolC docking domain, DN and DC subdomains"/>
    <property type="match status" value="2"/>
</dbReference>
<dbReference type="SUPFAM" id="SSF82866">
    <property type="entry name" value="Multidrug efflux transporter AcrB transmembrane domain"/>
    <property type="match status" value="2"/>
</dbReference>
<dbReference type="Gene3D" id="3.30.70.1440">
    <property type="entry name" value="Multidrug efflux transporter AcrB pore domain"/>
    <property type="match status" value="1"/>
</dbReference>
<dbReference type="PRINTS" id="PR00702">
    <property type="entry name" value="ACRIFLAVINRP"/>
</dbReference>
<organism evidence="2 3">
    <name type="scientific">Clostridium neonatale</name>
    <dbReference type="NCBI Taxonomy" id="137838"/>
    <lineage>
        <taxon>Bacteria</taxon>
        <taxon>Bacillati</taxon>
        <taxon>Bacillota</taxon>
        <taxon>Clostridia</taxon>
        <taxon>Eubacteriales</taxon>
        <taxon>Clostridiaceae</taxon>
        <taxon>Clostridium</taxon>
    </lineage>
</organism>
<dbReference type="AlphaFoldDB" id="A0AAD1YD47"/>
<feature type="transmembrane region" description="Helical" evidence="1">
    <location>
        <begin position="383"/>
        <end position="408"/>
    </location>
</feature>
<dbReference type="InterPro" id="IPR027463">
    <property type="entry name" value="AcrB_DN_DC_subdom"/>
</dbReference>
<dbReference type="Pfam" id="PF00873">
    <property type="entry name" value="ACR_tran"/>
    <property type="match status" value="1"/>
</dbReference>
<dbReference type="Proteomes" id="UP001189143">
    <property type="component" value="Unassembled WGS sequence"/>
</dbReference>
<feature type="transmembrane region" description="Helical" evidence="1">
    <location>
        <begin position="878"/>
        <end position="898"/>
    </location>
</feature>
<evidence type="ECO:0000256" key="1">
    <source>
        <dbReference type="SAM" id="Phobius"/>
    </source>
</evidence>
<gene>
    <name evidence="2" type="ORF">CNEO2_160033</name>
</gene>
<feature type="transmembrane region" description="Helical" evidence="1">
    <location>
        <begin position="461"/>
        <end position="487"/>
    </location>
</feature>
<dbReference type="GO" id="GO:0005886">
    <property type="term" value="C:plasma membrane"/>
    <property type="evidence" value="ECO:0007669"/>
    <property type="project" value="TreeGrafter"/>
</dbReference>
<dbReference type="InterPro" id="IPR001036">
    <property type="entry name" value="Acrflvin-R"/>
</dbReference>
<proteinExistence type="predicted"/>
<dbReference type="Gene3D" id="1.20.1640.10">
    <property type="entry name" value="Multidrug efflux transporter AcrB transmembrane domain"/>
    <property type="match status" value="2"/>
</dbReference>
<dbReference type="PANTHER" id="PTHR32063:SF0">
    <property type="entry name" value="SWARMING MOTILITY PROTEIN SWRC"/>
    <property type="match status" value="1"/>
</dbReference>
<feature type="transmembrane region" description="Helical" evidence="1">
    <location>
        <begin position="904"/>
        <end position="925"/>
    </location>
</feature>
<accession>A0AAD1YD47</accession>
<dbReference type="SUPFAM" id="SSF82693">
    <property type="entry name" value="Multidrug efflux transporter AcrB pore domain, PN1, PN2, PC1 and PC2 subdomains"/>
    <property type="match status" value="3"/>
</dbReference>
<name>A0AAD1YD47_9CLOT</name>
<dbReference type="Gene3D" id="3.30.70.1430">
    <property type="entry name" value="Multidrug efflux transporter AcrB pore domain"/>
    <property type="match status" value="2"/>
</dbReference>
<feature type="transmembrane region" description="Helical" evidence="1">
    <location>
        <begin position="524"/>
        <end position="547"/>
    </location>
</feature>
<feature type="transmembrane region" description="Helical" evidence="1">
    <location>
        <begin position="357"/>
        <end position="377"/>
    </location>
</feature>
<feature type="transmembrane region" description="Helical" evidence="1">
    <location>
        <begin position="852"/>
        <end position="871"/>
    </location>
</feature>
<feature type="transmembrane region" description="Helical" evidence="1">
    <location>
        <begin position="955"/>
        <end position="973"/>
    </location>
</feature>